<name>A0A0R2NK13_9LACO</name>
<evidence type="ECO:0000313" key="1">
    <source>
        <dbReference type="EMBL" id="KRO26087.1"/>
    </source>
</evidence>
<proteinExistence type="predicted"/>
<protein>
    <submittedName>
        <fullName evidence="1">Uncharacterized protein</fullName>
    </submittedName>
</protein>
<dbReference type="AlphaFoldDB" id="A0A0R2NK13"/>
<dbReference type="Pfam" id="PF24305">
    <property type="entry name" value="P8"/>
    <property type="match status" value="1"/>
</dbReference>
<organism evidence="1 2">
    <name type="scientific">Pediococcus argentinicus</name>
    <dbReference type="NCBI Taxonomy" id="480391"/>
    <lineage>
        <taxon>Bacteria</taxon>
        <taxon>Bacillati</taxon>
        <taxon>Bacillota</taxon>
        <taxon>Bacilli</taxon>
        <taxon>Lactobacillales</taxon>
        <taxon>Lactobacillaceae</taxon>
        <taxon>Pediococcus</taxon>
    </lineage>
</organism>
<dbReference type="Proteomes" id="UP000051249">
    <property type="component" value="Unassembled WGS sequence"/>
</dbReference>
<dbReference type="EMBL" id="JQCQ01000003">
    <property type="protein sequence ID" value="KRO26087.1"/>
    <property type="molecule type" value="Genomic_DNA"/>
</dbReference>
<dbReference type="InterPro" id="IPR056216">
    <property type="entry name" value="P8-like"/>
</dbReference>
<comment type="caution">
    <text evidence="1">The sequence shown here is derived from an EMBL/GenBank/DDBJ whole genome shotgun (WGS) entry which is preliminary data.</text>
</comment>
<accession>A0A0R2NK13</accession>
<gene>
    <name evidence="1" type="ORF">IV88_GL001002</name>
</gene>
<dbReference type="PATRIC" id="fig|480391.4.peg.1017"/>
<keyword evidence="2" id="KW-1185">Reference proteome</keyword>
<sequence>MMAEAIKTAMLDKQMQEVFDWSDSETPLRDAMWDHVMDDNGHDTMKTIKAAKDWESMSDDQLKKTAEEMLK</sequence>
<reference evidence="1 2" key="1">
    <citation type="journal article" date="2015" name="Genome Announc.">
        <title>Expanding the biotechnology potential of lactobacilli through comparative genomics of 213 strains and associated genera.</title>
        <authorList>
            <person name="Sun Z."/>
            <person name="Harris H.M."/>
            <person name="McCann A."/>
            <person name="Guo C."/>
            <person name="Argimon S."/>
            <person name="Zhang W."/>
            <person name="Yang X."/>
            <person name="Jeffery I.B."/>
            <person name="Cooney J.C."/>
            <person name="Kagawa T.F."/>
            <person name="Liu W."/>
            <person name="Song Y."/>
            <person name="Salvetti E."/>
            <person name="Wrobel A."/>
            <person name="Rasinkangas P."/>
            <person name="Parkhill J."/>
            <person name="Rea M.C."/>
            <person name="O'Sullivan O."/>
            <person name="Ritari J."/>
            <person name="Douillard F.P."/>
            <person name="Paul Ross R."/>
            <person name="Yang R."/>
            <person name="Briner A.E."/>
            <person name="Felis G.E."/>
            <person name="de Vos W.M."/>
            <person name="Barrangou R."/>
            <person name="Klaenhammer T.R."/>
            <person name="Caufield P.W."/>
            <person name="Cui Y."/>
            <person name="Zhang H."/>
            <person name="O'Toole P.W."/>
        </authorList>
    </citation>
    <scope>NUCLEOTIDE SEQUENCE [LARGE SCALE GENOMIC DNA]</scope>
    <source>
        <strain evidence="1 2">DSM 23026</strain>
    </source>
</reference>
<evidence type="ECO:0000313" key="2">
    <source>
        <dbReference type="Proteomes" id="UP000051249"/>
    </source>
</evidence>